<evidence type="ECO:0000313" key="2">
    <source>
        <dbReference type="EMBL" id="NGO78849.1"/>
    </source>
</evidence>
<keyword evidence="1" id="KW-0472">Membrane</keyword>
<keyword evidence="1" id="KW-1133">Transmembrane helix</keyword>
<dbReference type="AlphaFoldDB" id="A0A6G4XMN8"/>
<reference evidence="2 3" key="1">
    <citation type="submission" date="2020-02" db="EMBL/GenBank/DDBJ databases">
        <title>Whole-genome analyses of novel actinobacteria.</title>
        <authorList>
            <person name="Sahin N."/>
            <person name="Tokatli A."/>
        </authorList>
    </citation>
    <scope>NUCLEOTIDE SEQUENCE [LARGE SCALE GENOMIC DNA]</scope>
    <source>
        <strain evidence="2 3">YC504</strain>
    </source>
</reference>
<dbReference type="EMBL" id="JAAKZW010000120">
    <property type="protein sequence ID" value="NGO78849.1"/>
    <property type="molecule type" value="Genomic_DNA"/>
</dbReference>
<name>A0A6G4XMN8_9ACTN</name>
<protein>
    <submittedName>
        <fullName evidence="2">Hydrophobic protein</fullName>
    </submittedName>
</protein>
<evidence type="ECO:0000313" key="3">
    <source>
        <dbReference type="Proteomes" id="UP000481109"/>
    </source>
</evidence>
<comment type="caution">
    <text evidence="2">The sequence shown here is derived from an EMBL/GenBank/DDBJ whole genome shotgun (WGS) entry which is preliminary data.</text>
</comment>
<accession>A0A6G4XMN8</accession>
<keyword evidence="1" id="KW-0812">Transmembrane</keyword>
<keyword evidence="3" id="KW-1185">Reference proteome</keyword>
<feature type="transmembrane region" description="Helical" evidence="1">
    <location>
        <begin position="6"/>
        <end position="34"/>
    </location>
</feature>
<dbReference type="Proteomes" id="UP000481109">
    <property type="component" value="Unassembled WGS sequence"/>
</dbReference>
<organism evidence="2 3">
    <name type="scientific">Streptomyces mesophilus</name>
    <dbReference type="NCBI Taxonomy" id="1775132"/>
    <lineage>
        <taxon>Bacteria</taxon>
        <taxon>Bacillati</taxon>
        <taxon>Actinomycetota</taxon>
        <taxon>Actinomycetes</taxon>
        <taxon>Kitasatosporales</taxon>
        <taxon>Streptomycetaceae</taxon>
        <taxon>Streptomyces</taxon>
    </lineage>
</organism>
<dbReference type="RefSeq" id="WP_165334297.1">
    <property type="nucleotide sequence ID" value="NZ_JAAKZW010000120.1"/>
</dbReference>
<evidence type="ECO:0000256" key="1">
    <source>
        <dbReference type="SAM" id="Phobius"/>
    </source>
</evidence>
<gene>
    <name evidence="2" type="ORF">G6045_24790</name>
</gene>
<sequence>MILLFAVTAVALFGLGFVNALWWVVGAVLIFAYFHYGRRGPGRRGRWLREDRRDRASTLTRRTP</sequence>
<proteinExistence type="predicted"/>